<dbReference type="InterPro" id="IPR012338">
    <property type="entry name" value="Beta-lactam/transpept-like"/>
</dbReference>
<organism evidence="8 9">
    <name type="scientific">Sphingobacterium populi</name>
    <dbReference type="NCBI Taxonomy" id="1812824"/>
    <lineage>
        <taxon>Bacteria</taxon>
        <taxon>Pseudomonadati</taxon>
        <taxon>Bacteroidota</taxon>
        <taxon>Sphingobacteriia</taxon>
        <taxon>Sphingobacteriales</taxon>
        <taxon>Sphingobacteriaceae</taxon>
        <taxon>Sphingobacterium</taxon>
    </lineage>
</organism>
<dbReference type="EC" id="3.5.2.6" evidence="3"/>
<reference evidence="9" key="1">
    <citation type="journal article" date="2019" name="Int. J. Syst. Evol. Microbiol.">
        <title>The Global Catalogue of Microorganisms (GCM) 10K type strain sequencing project: providing services to taxonomists for standard genome sequencing and annotation.</title>
        <authorList>
            <consortium name="The Broad Institute Genomics Platform"/>
            <consortium name="The Broad Institute Genome Sequencing Center for Infectious Disease"/>
            <person name="Wu L."/>
            <person name="Ma J."/>
        </authorList>
    </citation>
    <scope>NUCLEOTIDE SEQUENCE [LARGE SCALE GENOMIC DNA]</scope>
    <source>
        <strain evidence="9">KCTC 42247</strain>
    </source>
</reference>
<keyword evidence="6" id="KW-0046">Antibiotic resistance</keyword>
<evidence type="ECO:0000256" key="3">
    <source>
        <dbReference type="ARBA" id="ARBA00012865"/>
    </source>
</evidence>
<evidence type="ECO:0000256" key="5">
    <source>
        <dbReference type="ARBA" id="ARBA00022801"/>
    </source>
</evidence>
<protein>
    <recommendedName>
        <fullName evidence="3">beta-lactamase</fullName>
        <ecNumber evidence="3">3.5.2.6</ecNumber>
    </recommendedName>
</protein>
<dbReference type="InterPro" id="IPR050515">
    <property type="entry name" value="Beta-lactam/transpept"/>
</dbReference>
<evidence type="ECO:0000259" key="7">
    <source>
        <dbReference type="Pfam" id="PF00905"/>
    </source>
</evidence>
<evidence type="ECO:0000256" key="1">
    <source>
        <dbReference type="ARBA" id="ARBA00001526"/>
    </source>
</evidence>
<dbReference type="PANTHER" id="PTHR30627:SF6">
    <property type="entry name" value="BETA-LACTAMASE YBXI-RELATED"/>
    <property type="match status" value="1"/>
</dbReference>
<dbReference type="EMBL" id="JBHUMB010000014">
    <property type="protein sequence ID" value="MFD2744293.1"/>
    <property type="molecule type" value="Genomic_DNA"/>
</dbReference>
<sequence length="289" mass="33545">MIITLISKACSIIIENRHSSKSNLIFITSLWFFVLTGSATGQSQYQHLFDTYAVSGSTTIYVYNNKTWLFTDSVDAHTETLPASTFKIMNALIALEEKAVKDEHEVLKWDRIRKKHFDTEIDSWNKDTDLKTAYKNSTIWFFVRLAEKIGRTNYQQYLEKCDYGNANLSEKGTDFWNYGDFGITPKNQVEFLVHLHENKVPFSSETSSTVKEIMISEKTDAYILREKTGWTRKADQDIGWWVGYIETPEQLLFFATRIKKDVKQNNPNFSKARKEITKSILSDMSIFID</sequence>
<dbReference type="PANTHER" id="PTHR30627">
    <property type="entry name" value="PEPTIDOGLYCAN D,D-TRANSPEPTIDASE"/>
    <property type="match status" value="1"/>
</dbReference>
<name>A0ABW5UFX8_9SPHI</name>
<feature type="domain" description="Penicillin-binding protein transpeptidase" evidence="7">
    <location>
        <begin position="71"/>
        <end position="281"/>
    </location>
</feature>
<keyword evidence="9" id="KW-1185">Reference proteome</keyword>
<gene>
    <name evidence="8" type="ORF">ACFSQ6_12920</name>
</gene>
<accession>A0ABW5UFX8</accession>
<evidence type="ECO:0000256" key="2">
    <source>
        <dbReference type="ARBA" id="ARBA00007898"/>
    </source>
</evidence>
<dbReference type="Proteomes" id="UP001597418">
    <property type="component" value="Unassembled WGS sequence"/>
</dbReference>
<dbReference type="SUPFAM" id="SSF56601">
    <property type="entry name" value="beta-lactamase/transpeptidase-like"/>
    <property type="match status" value="1"/>
</dbReference>
<keyword evidence="5" id="KW-0378">Hydrolase</keyword>
<keyword evidence="4" id="KW-0732">Signal</keyword>
<evidence type="ECO:0000313" key="9">
    <source>
        <dbReference type="Proteomes" id="UP001597418"/>
    </source>
</evidence>
<dbReference type="InterPro" id="IPR001460">
    <property type="entry name" value="PCN-bd_Tpept"/>
</dbReference>
<proteinExistence type="inferred from homology"/>
<evidence type="ECO:0000256" key="4">
    <source>
        <dbReference type="ARBA" id="ARBA00022729"/>
    </source>
</evidence>
<dbReference type="RefSeq" id="WP_082784850.1">
    <property type="nucleotide sequence ID" value="NZ_JBHUMB010000014.1"/>
</dbReference>
<dbReference type="Pfam" id="PF00905">
    <property type="entry name" value="Transpeptidase"/>
    <property type="match status" value="1"/>
</dbReference>
<comment type="caution">
    <text evidence="8">The sequence shown here is derived from an EMBL/GenBank/DDBJ whole genome shotgun (WGS) entry which is preliminary data.</text>
</comment>
<dbReference type="Gene3D" id="3.40.710.10">
    <property type="entry name" value="DD-peptidase/beta-lactamase superfamily"/>
    <property type="match status" value="1"/>
</dbReference>
<comment type="similarity">
    <text evidence="2">Belongs to the class-D beta-lactamase family.</text>
</comment>
<comment type="catalytic activity">
    <reaction evidence="1">
        <text>a beta-lactam + H2O = a substituted beta-amino acid</text>
        <dbReference type="Rhea" id="RHEA:20401"/>
        <dbReference type="ChEBI" id="CHEBI:15377"/>
        <dbReference type="ChEBI" id="CHEBI:35627"/>
        <dbReference type="ChEBI" id="CHEBI:140347"/>
        <dbReference type="EC" id="3.5.2.6"/>
    </reaction>
</comment>
<evidence type="ECO:0000313" key="8">
    <source>
        <dbReference type="EMBL" id="MFD2744293.1"/>
    </source>
</evidence>
<evidence type="ECO:0000256" key="6">
    <source>
        <dbReference type="ARBA" id="ARBA00023251"/>
    </source>
</evidence>